<dbReference type="Gene3D" id="3.90.1600.10">
    <property type="entry name" value="Palm domain of DNA polymerase"/>
    <property type="match status" value="2"/>
</dbReference>
<dbReference type="InterPro" id="IPR042087">
    <property type="entry name" value="DNA_pol_B_thumb"/>
</dbReference>
<dbReference type="Pfam" id="PF03104">
    <property type="entry name" value="DNA_pol_B_exo1"/>
    <property type="match status" value="1"/>
</dbReference>
<dbReference type="InterPro" id="IPR043502">
    <property type="entry name" value="DNA/RNA_pol_sf"/>
</dbReference>
<evidence type="ECO:0000256" key="8">
    <source>
        <dbReference type="SAM" id="Coils"/>
    </source>
</evidence>
<evidence type="ECO:0000256" key="3">
    <source>
        <dbReference type="ARBA" id="ARBA00022695"/>
    </source>
</evidence>
<keyword evidence="8" id="KW-0175">Coiled coil</keyword>
<evidence type="ECO:0000256" key="2">
    <source>
        <dbReference type="ARBA" id="ARBA00022679"/>
    </source>
</evidence>
<proteinExistence type="inferred from homology"/>
<keyword evidence="4 7" id="KW-0239">DNA-directed DNA polymerase</keyword>
<dbReference type="Gene3D" id="2.40.50.590">
    <property type="match status" value="1"/>
</dbReference>
<evidence type="ECO:0000313" key="12">
    <source>
        <dbReference type="Proteomes" id="UP000830116"/>
    </source>
</evidence>
<reference evidence="11" key="1">
    <citation type="submission" date="2022-03" db="EMBL/GenBank/DDBJ databases">
        <title>Genome Identification and Characterization of new species Bdellovibrio reynosense LBG001 sp. nov. from a Mexico soil sample.</title>
        <authorList>
            <person name="Camilli A."/>
            <person name="Ajao Y."/>
            <person name="Guo X."/>
        </authorList>
    </citation>
    <scope>NUCLEOTIDE SEQUENCE</scope>
    <source>
        <strain evidence="11">LBG001</strain>
    </source>
</reference>
<keyword evidence="2 7" id="KW-0808">Transferase</keyword>
<dbReference type="InterPro" id="IPR006133">
    <property type="entry name" value="DNA-dir_DNA_pol_B_exonuc"/>
</dbReference>
<evidence type="ECO:0000259" key="9">
    <source>
        <dbReference type="Pfam" id="PF00136"/>
    </source>
</evidence>
<evidence type="ECO:0000313" key="11">
    <source>
        <dbReference type="EMBL" id="UOF01374.1"/>
    </source>
</evidence>
<dbReference type="GO" id="GO:0003887">
    <property type="term" value="F:DNA-directed DNA polymerase activity"/>
    <property type="evidence" value="ECO:0007669"/>
    <property type="project" value="UniProtKB-EC"/>
</dbReference>
<evidence type="ECO:0000256" key="7">
    <source>
        <dbReference type="RuleBase" id="RU000442"/>
    </source>
</evidence>
<dbReference type="EMBL" id="CP093442">
    <property type="protein sequence ID" value="UOF01374.1"/>
    <property type="molecule type" value="Genomic_DNA"/>
</dbReference>
<dbReference type="Gene3D" id="3.30.420.10">
    <property type="entry name" value="Ribonuclease H-like superfamily/Ribonuclease H"/>
    <property type="match status" value="1"/>
</dbReference>
<dbReference type="NCBIfam" id="NF004421">
    <property type="entry name" value="PRK05762.1-2"/>
    <property type="match status" value="1"/>
</dbReference>
<keyword evidence="3 7" id="KW-0548">Nucleotidyltransferase</keyword>
<evidence type="ECO:0000256" key="5">
    <source>
        <dbReference type="ARBA" id="ARBA00023125"/>
    </source>
</evidence>
<dbReference type="SUPFAM" id="SSF56672">
    <property type="entry name" value="DNA/RNA polymerases"/>
    <property type="match status" value="1"/>
</dbReference>
<dbReference type="RefSeq" id="WP_243537814.1">
    <property type="nucleotide sequence ID" value="NZ_CP093442.1"/>
</dbReference>
<dbReference type="PRINTS" id="PR00106">
    <property type="entry name" value="DNAPOLB"/>
</dbReference>
<keyword evidence="12" id="KW-1185">Reference proteome</keyword>
<dbReference type="InterPro" id="IPR012337">
    <property type="entry name" value="RNaseH-like_sf"/>
</dbReference>
<dbReference type="PANTHER" id="PTHR10322">
    <property type="entry name" value="DNA POLYMERASE CATALYTIC SUBUNIT"/>
    <property type="match status" value="1"/>
</dbReference>
<dbReference type="SUPFAM" id="SSF53098">
    <property type="entry name" value="Ribonuclease H-like"/>
    <property type="match status" value="1"/>
</dbReference>
<keyword evidence="5 7" id="KW-0238">DNA-binding</keyword>
<dbReference type="InterPro" id="IPR036397">
    <property type="entry name" value="RNaseH_sf"/>
</dbReference>
<dbReference type="Gene3D" id="1.10.132.60">
    <property type="entry name" value="DNA polymerase family B, C-terminal domain"/>
    <property type="match status" value="1"/>
</dbReference>
<gene>
    <name evidence="11" type="ORF">MNR06_00200</name>
</gene>
<accession>A0ABY4C9G7</accession>
<comment type="similarity">
    <text evidence="1 7">Belongs to the DNA polymerase type-B family.</text>
</comment>
<dbReference type="EC" id="2.7.7.7" evidence="7"/>
<comment type="catalytic activity">
    <reaction evidence="6 7">
        <text>DNA(n) + a 2'-deoxyribonucleoside 5'-triphosphate = DNA(n+1) + diphosphate</text>
        <dbReference type="Rhea" id="RHEA:22508"/>
        <dbReference type="Rhea" id="RHEA-COMP:17339"/>
        <dbReference type="Rhea" id="RHEA-COMP:17340"/>
        <dbReference type="ChEBI" id="CHEBI:33019"/>
        <dbReference type="ChEBI" id="CHEBI:61560"/>
        <dbReference type="ChEBI" id="CHEBI:173112"/>
        <dbReference type="EC" id="2.7.7.7"/>
    </reaction>
</comment>
<evidence type="ECO:0000256" key="4">
    <source>
        <dbReference type="ARBA" id="ARBA00022932"/>
    </source>
</evidence>
<dbReference type="InterPro" id="IPR006134">
    <property type="entry name" value="DNA-dir_DNA_pol_B_multi_dom"/>
</dbReference>
<dbReference type="PROSITE" id="PS00116">
    <property type="entry name" value="DNA_POLYMERASE_B"/>
    <property type="match status" value="1"/>
</dbReference>
<dbReference type="InterPro" id="IPR023211">
    <property type="entry name" value="DNA_pol_palm_dom_sf"/>
</dbReference>
<dbReference type="Proteomes" id="UP000830116">
    <property type="component" value="Chromosome"/>
</dbReference>
<dbReference type="InterPro" id="IPR050240">
    <property type="entry name" value="DNA_pol_type-B"/>
</dbReference>
<keyword evidence="7" id="KW-0235">DNA replication</keyword>
<feature type="domain" description="DNA-directed DNA polymerase family B multifunctional" evidence="9">
    <location>
        <begin position="387"/>
        <end position="697"/>
    </location>
</feature>
<sequence length="760" mass="87058">MQTRIEGFIFTGTSLDLADRQVLKLYGQSNQGSFLVTIDQFQNYFFVEANKPTSIRSLNGHWAEKVSCSSQAILLDKRRKFESEGLRTFEADIKPLDRFLMDNRIFAQVTVEGDGVMKNGLLTFINPNITPGNYYPDYKILSFDIETGRDGRILSLAYCARGKEFDERRTIVLGSGAETPDVKFSKDEKGILLFFQEAMQRIDPDIVTGWNVIGFDLNFIFNKSQQLKTPLVLGRGTRPFNMFKNARGEWFVNLEGRVVVDGPRALKMNFFSFESYSLNNVSKDVLGDSKDIDEDEGINKWDEIERRFREDKMALARYNVKDAVLVLDIFEKTKLIDLLLTRSYISGLLLERVGGSVASFDHFYLPSLHDAGLVASNVDDVEFSGTGKGGFVLNPKVGIHSNVLVMDFKSLYPTVIRTFLIDPLSRFARDHETLTTPVGLRFSRTKHILPGKISELLERRRQAKKEKNENLSQAIKILMNSFYGVMGSTGCRFYHEDLPNGITGSGQWILKTVIDFLEEKKFSVLYGDTDSLFVQLPAYEDYTIQAKQLVNEVNAFLSEKLKQDYAVESHLEIQYDKFFKTLILTSTRGMDEGAKKRYAGLVEKKVDGKTVEEIILTGMEYVRSDWSLLARNFQYELVRRVFYGEDIQEYIDSILKKLEDRELNDHLVLSKRLSKPLSEYVKNVPPHARAAKILFEKKGILHRRPRYVMTLRGPIPVELQHDDIDFDYYISRQLAPIADSILALFGKSFEQMRGKQLSLF</sequence>
<dbReference type="PANTHER" id="PTHR10322:SF23">
    <property type="entry name" value="DNA POLYMERASE DELTA CATALYTIC SUBUNIT"/>
    <property type="match status" value="1"/>
</dbReference>
<organism evidence="11 12">
    <name type="scientific">Bdellovibrio reynosensis</name>
    <dbReference type="NCBI Taxonomy" id="2835041"/>
    <lineage>
        <taxon>Bacteria</taxon>
        <taxon>Pseudomonadati</taxon>
        <taxon>Bdellovibrionota</taxon>
        <taxon>Bdellovibrionia</taxon>
        <taxon>Bdellovibrionales</taxon>
        <taxon>Pseudobdellovibrionaceae</taxon>
        <taxon>Bdellovibrio</taxon>
    </lineage>
</organism>
<evidence type="ECO:0000256" key="6">
    <source>
        <dbReference type="ARBA" id="ARBA00049244"/>
    </source>
</evidence>
<dbReference type="InterPro" id="IPR006172">
    <property type="entry name" value="DNA-dir_DNA_pol_B"/>
</dbReference>
<feature type="coiled-coil region" evidence="8">
    <location>
        <begin position="453"/>
        <end position="481"/>
    </location>
</feature>
<evidence type="ECO:0000256" key="1">
    <source>
        <dbReference type="ARBA" id="ARBA00005755"/>
    </source>
</evidence>
<feature type="domain" description="DNA-directed DNA polymerase family B exonuclease" evidence="10">
    <location>
        <begin position="87"/>
        <end position="281"/>
    </location>
</feature>
<dbReference type="Pfam" id="PF00136">
    <property type="entry name" value="DNA_pol_B"/>
    <property type="match status" value="1"/>
</dbReference>
<protein>
    <recommendedName>
        <fullName evidence="7">DNA polymerase</fullName>
        <ecNumber evidence="7">2.7.7.7</ecNumber>
    </recommendedName>
</protein>
<name>A0ABY4C9G7_9BACT</name>
<evidence type="ECO:0000259" key="10">
    <source>
        <dbReference type="Pfam" id="PF03104"/>
    </source>
</evidence>
<dbReference type="SMART" id="SM00486">
    <property type="entry name" value="POLBc"/>
    <property type="match status" value="1"/>
</dbReference>
<dbReference type="Gene3D" id="1.10.287.690">
    <property type="entry name" value="Helix hairpin bin"/>
    <property type="match status" value="1"/>
</dbReference>
<dbReference type="InterPro" id="IPR017964">
    <property type="entry name" value="DNA-dir_DNA_pol_B_CS"/>
</dbReference>